<keyword evidence="5" id="KW-1185">Reference proteome</keyword>
<evidence type="ECO:0000256" key="1">
    <source>
        <dbReference type="ARBA" id="ARBA00004123"/>
    </source>
</evidence>
<comment type="caution">
    <text evidence="4">The sequence shown here is derived from an EMBL/GenBank/DDBJ whole genome shotgun (WGS) entry which is preliminary data.</text>
</comment>
<evidence type="ECO:0000313" key="4">
    <source>
        <dbReference type="EMBL" id="KAJ4156053.1"/>
    </source>
</evidence>
<evidence type="ECO:0000256" key="2">
    <source>
        <dbReference type="ARBA" id="ARBA00023242"/>
    </source>
</evidence>
<dbReference type="CDD" id="cd12148">
    <property type="entry name" value="fungal_TF_MHR"/>
    <property type="match status" value="1"/>
</dbReference>
<feature type="compositionally biased region" description="Low complexity" evidence="3">
    <location>
        <begin position="29"/>
        <end position="42"/>
    </location>
</feature>
<dbReference type="Proteomes" id="UP001144673">
    <property type="component" value="Chromosome 6"/>
</dbReference>
<accession>A0A9W8QJ19</accession>
<dbReference type="KEGG" id="amus:LMH87_001267"/>
<dbReference type="AlphaFoldDB" id="A0A9W8QJ19"/>
<comment type="subcellular location">
    <subcellularLocation>
        <location evidence="1">Nucleus</location>
    </subcellularLocation>
</comment>
<name>A0A9W8QJ19_AKAMU</name>
<proteinExistence type="predicted"/>
<dbReference type="EMBL" id="JAJHUN010000007">
    <property type="protein sequence ID" value="KAJ4156053.1"/>
    <property type="molecule type" value="Genomic_DNA"/>
</dbReference>
<dbReference type="PANTHER" id="PTHR31001:SF40">
    <property type="entry name" value="ZN(II)2CYS6 TRANSCRIPTION FACTOR (EUROFUNG)"/>
    <property type="match status" value="1"/>
</dbReference>
<dbReference type="InterPro" id="IPR050613">
    <property type="entry name" value="Sec_Metabolite_Reg"/>
</dbReference>
<feature type="compositionally biased region" description="Basic residues" evidence="3">
    <location>
        <begin position="1"/>
        <end position="12"/>
    </location>
</feature>
<dbReference type="GeneID" id="80888426"/>
<evidence type="ECO:0000256" key="3">
    <source>
        <dbReference type="SAM" id="MobiDB-lite"/>
    </source>
</evidence>
<reference evidence="4" key="1">
    <citation type="journal article" date="2023" name="Access Microbiol">
        <title>De-novo genome assembly for Akanthomyces muscarius, a biocontrol agent of insect agricultural pests.</title>
        <authorList>
            <person name="Erdos Z."/>
            <person name="Studholme D.J."/>
            <person name="Raymond B."/>
            <person name="Sharma M."/>
        </authorList>
    </citation>
    <scope>NUCLEOTIDE SEQUENCE</scope>
    <source>
        <strain evidence="4">Ve6</strain>
    </source>
</reference>
<evidence type="ECO:0000313" key="5">
    <source>
        <dbReference type="Proteomes" id="UP001144673"/>
    </source>
</evidence>
<gene>
    <name evidence="4" type="ORF">LMH87_001267</name>
</gene>
<protein>
    <submittedName>
        <fullName evidence="4">Uncharacterized protein</fullName>
    </submittedName>
</protein>
<feature type="region of interest" description="Disordered" evidence="3">
    <location>
        <begin position="1"/>
        <end position="42"/>
    </location>
</feature>
<dbReference type="PANTHER" id="PTHR31001">
    <property type="entry name" value="UNCHARACTERIZED TRANSCRIPTIONAL REGULATORY PROTEIN"/>
    <property type="match status" value="1"/>
</dbReference>
<organism evidence="4 5">
    <name type="scientific">Akanthomyces muscarius</name>
    <name type="common">Entomopathogenic fungus</name>
    <name type="synonym">Lecanicillium muscarium</name>
    <dbReference type="NCBI Taxonomy" id="2231603"/>
    <lineage>
        <taxon>Eukaryota</taxon>
        <taxon>Fungi</taxon>
        <taxon>Dikarya</taxon>
        <taxon>Ascomycota</taxon>
        <taxon>Pezizomycotina</taxon>
        <taxon>Sordariomycetes</taxon>
        <taxon>Hypocreomycetidae</taxon>
        <taxon>Hypocreales</taxon>
        <taxon>Cordycipitaceae</taxon>
        <taxon>Akanthomyces</taxon>
    </lineage>
</organism>
<dbReference type="GO" id="GO:0005634">
    <property type="term" value="C:nucleus"/>
    <property type="evidence" value="ECO:0007669"/>
    <property type="project" value="UniProtKB-SubCell"/>
</dbReference>
<dbReference type="RefSeq" id="XP_056056177.1">
    <property type="nucleotide sequence ID" value="XM_056199319.1"/>
</dbReference>
<keyword evidence="2" id="KW-0539">Nucleus</keyword>
<sequence>MSKPRRVAKRRVATTTSSSQTDEAPFPTPTQSLPLPSSSTDDAAAATGQEVFLADANLVRCIAHTHDFSQRSFEASHEERAATLGSVLEQLFDPERTKKLADLVAKYYGHGKSSLTPGCLIAPPVLCCLEKAVGMFKSGTREERARCLGEMILSETANPVVIDANTTPESFMGIFKDHAIRLEYLGIIFAIAAWAGQIEPDDSERRKSFVSSMLYCSGTCLRITREIATVNDMSLWLGHHYYILVATDKGHSSEQTWKCMGDLISDAVAFGIFQDSFNKKDAPFFLTQWRQKFFYDLYSKDKFLANLFARPPRLLKIYSDVQKPWELPDEFLLGATEADAATRLTPDGWDRHRVLSPASWIRLRSITGEIAETVLKFRFQSATEDTVTELKNTSRRNWMLWATIPQHLRYSPRSWTECPDSDACFMLTSVFLTFLHCDFSIWRILEKQDAESKRQLIKIAGEILALIQELGSFRRRQASFHVRFAYIMLWDGLSPAIVLARQLLDMARNGPDVAVASSPPDMDRARIVRILSVFVSQLESVAAPGEPNYDLCKQAGMAISYALDESLRGPQARTTSDEASASVNVSDADTLDEFDLSEWTGMIDWAGGHGQGDWPIA</sequence>